<dbReference type="AlphaFoldDB" id="A0A5S9Y6S0"/>
<dbReference type="EMBL" id="CACSHJ010000096">
    <property type="protein sequence ID" value="CAA0404155.1"/>
    <property type="molecule type" value="Genomic_DNA"/>
</dbReference>
<dbReference type="Proteomes" id="UP000434276">
    <property type="component" value="Unassembled WGS sequence"/>
</dbReference>
<organism evidence="2 3">
    <name type="scientific">Arabidopsis thaliana</name>
    <name type="common">Mouse-ear cress</name>
    <dbReference type="NCBI Taxonomy" id="3702"/>
    <lineage>
        <taxon>Eukaryota</taxon>
        <taxon>Viridiplantae</taxon>
        <taxon>Streptophyta</taxon>
        <taxon>Embryophyta</taxon>
        <taxon>Tracheophyta</taxon>
        <taxon>Spermatophyta</taxon>
        <taxon>Magnoliopsida</taxon>
        <taxon>eudicotyledons</taxon>
        <taxon>Gunneridae</taxon>
        <taxon>Pentapetalae</taxon>
        <taxon>rosids</taxon>
        <taxon>malvids</taxon>
        <taxon>Brassicales</taxon>
        <taxon>Brassicaceae</taxon>
        <taxon>Camelineae</taxon>
        <taxon>Arabidopsis</taxon>
    </lineage>
</organism>
<dbReference type="OrthoDB" id="1028423at2759"/>
<evidence type="ECO:0000313" key="3">
    <source>
        <dbReference type="Proteomes" id="UP000434276"/>
    </source>
</evidence>
<accession>A0A5S9Y6S0</accession>
<reference evidence="2 3" key="1">
    <citation type="submission" date="2019-12" db="EMBL/GenBank/DDBJ databases">
        <authorList>
            <person name="Jiao W.-B."/>
            <person name="Schneeberger K."/>
        </authorList>
    </citation>
    <scope>NUCLEOTIDE SEQUENCE [LARGE SCALE GENOMIC DNA]</scope>
    <source>
        <strain evidence="3">cv. C24</strain>
    </source>
</reference>
<gene>
    <name evidence="2" type="ORF">C24_LOCUS22870</name>
</gene>
<proteinExistence type="predicted"/>
<feature type="compositionally biased region" description="Basic and acidic residues" evidence="1">
    <location>
        <begin position="21"/>
        <end position="49"/>
    </location>
</feature>
<evidence type="ECO:0000256" key="1">
    <source>
        <dbReference type="SAM" id="MobiDB-lite"/>
    </source>
</evidence>
<evidence type="ECO:0000313" key="2">
    <source>
        <dbReference type="EMBL" id="CAA0404155.1"/>
    </source>
</evidence>
<sequence>MSTGCLSCFKVMMCFKKKQNKKEDKPVKTEKLPEPVGEKENVERIESKQAKPLKTEGLPEPVEKKKKDVKYSACKKMPEKCMFNPKPEWISHVGSNDVGPKVSDFYGDHYAETDDSSSSMTNEFNKVKTFDIRGVKVATS</sequence>
<dbReference type="ExpressionAtlas" id="A0A5S9Y6S0">
    <property type="expression patterns" value="baseline and differential"/>
</dbReference>
<protein>
    <submittedName>
        <fullName evidence="2">Uncharacterized protein</fullName>
    </submittedName>
</protein>
<feature type="region of interest" description="Disordered" evidence="1">
    <location>
        <begin position="19"/>
        <end position="61"/>
    </location>
</feature>
<name>A0A5S9Y6S0_ARATH</name>